<dbReference type="Pfam" id="PF12423">
    <property type="entry name" value="KIF1B"/>
    <property type="match status" value="1"/>
</dbReference>
<keyword evidence="8 10" id="KW-0505">Motor protein</keyword>
<dbReference type="Proteomes" id="UP001189180">
    <property type="component" value="Unassembled WGS sequence"/>
</dbReference>
<evidence type="ECO:0000256" key="3">
    <source>
        <dbReference type="ARBA" id="ARBA00022490"/>
    </source>
</evidence>
<feature type="coiled-coil region" evidence="11">
    <location>
        <begin position="620"/>
        <end position="669"/>
    </location>
</feature>
<feature type="domain" description="Kinesin motor" evidence="14">
    <location>
        <begin position="3"/>
        <end position="352"/>
    </location>
</feature>
<evidence type="ECO:0000256" key="9">
    <source>
        <dbReference type="ARBA" id="ARBA00023212"/>
    </source>
</evidence>
<organism evidence="15 16">
    <name type="scientific">Fasciola hepatica</name>
    <name type="common">Liver fluke</name>
    <dbReference type="NCBI Taxonomy" id="6192"/>
    <lineage>
        <taxon>Eukaryota</taxon>
        <taxon>Metazoa</taxon>
        <taxon>Spiralia</taxon>
        <taxon>Lophotrochozoa</taxon>
        <taxon>Platyhelminthes</taxon>
        <taxon>Trematoda</taxon>
        <taxon>Digenea</taxon>
        <taxon>Plagiorchiida</taxon>
        <taxon>Echinostomata</taxon>
        <taxon>Echinostomatoidea</taxon>
        <taxon>Fasciolidae</taxon>
        <taxon>Fasciola</taxon>
    </lineage>
</organism>
<evidence type="ECO:0000256" key="11">
    <source>
        <dbReference type="SAM" id="Coils"/>
    </source>
</evidence>
<dbReference type="GO" id="GO:0005874">
    <property type="term" value="C:microtubule"/>
    <property type="evidence" value="ECO:0007669"/>
    <property type="project" value="UniProtKB-KW"/>
</dbReference>
<evidence type="ECO:0000256" key="2">
    <source>
        <dbReference type="ARBA" id="ARBA00020751"/>
    </source>
</evidence>
<evidence type="ECO:0000256" key="12">
    <source>
        <dbReference type="SAM" id="MobiDB-lite"/>
    </source>
</evidence>
<evidence type="ECO:0000256" key="1">
    <source>
        <dbReference type="ARBA" id="ARBA00004245"/>
    </source>
</evidence>
<dbReference type="InterPro" id="IPR008984">
    <property type="entry name" value="SMAD_FHA_dom_sf"/>
</dbReference>
<dbReference type="PROSITE" id="PS50003">
    <property type="entry name" value="PH_DOMAIN"/>
    <property type="match status" value="1"/>
</dbReference>
<dbReference type="SMART" id="SM00233">
    <property type="entry name" value="PH"/>
    <property type="match status" value="1"/>
</dbReference>
<feature type="compositionally biased region" description="Basic and acidic residues" evidence="12">
    <location>
        <begin position="786"/>
        <end position="797"/>
    </location>
</feature>
<accession>A0ABC9HFC7</accession>
<feature type="compositionally biased region" description="Polar residues" evidence="12">
    <location>
        <begin position="879"/>
        <end position="888"/>
    </location>
</feature>
<dbReference type="Pfam" id="PF16183">
    <property type="entry name" value="Kinesin_assoc"/>
    <property type="match status" value="2"/>
</dbReference>
<dbReference type="PANTHER" id="PTHR47117">
    <property type="entry name" value="STAR-RELATED LIPID TRANSFER PROTEIN 9"/>
    <property type="match status" value="1"/>
</dbReference>
<dbReference type="PROSITE" id="PS00411">
    <property type="entry name" value="KINESIN_MOTOR_1"/>
    <property type="match status" value="1"/>
</dbReference>
<dbReference type="CDD" id="cd22705">
    <property type="entry name" value="FHA_KIF1"/>
    <property type="match status" value="1"/>
</dbReference>
<evidence type="ECO:0000259" key="13">
    <source>
        <dbReference type="PROSITE" id="PS50003"/>
    </source>
</evidence>
<evidence type="ECO:0000259" key="14">
    <source>
        <dbReference type="PROSITE" id="PS50067"/>
    </source>
</evidence>
<evidence type="ECO:0000256" key="10">
    <source>
        <dbReference type="PROSITE-ProRule" id="PRU00283"/>
    </source>
</evidence>
<dbReference type="GO" id="GO:0010970">
    <property type="term" value="P:transport along microtubule"/>
    <property type="evidence" value="ECO:0007669"/>
    <property type="project" value="UniProtKB-ARBA"/>
</dbReference>
<dbReference type="InterPro" id="IPR027417">
    <property type="entry name" value="P-loop_NTPase"/>
</dbReference>
<evidence type="ECO:0000256" key="8">
    <source>
        <dbReference type="ARBA" id="ARBA00023175"/>
    </source>
</evidence>
<dbReference type="InterPro" id="IPR032405">
    <property type="entry name" value="Kinesin_assoc"/>
</dbReference>
<protein>
    <recommendedName>
        <fullName evidence="2">Kinesin-like protein unc-104</fullName>
    </recommendedName>
</protein>
<dbReference type="SUPFAM" id="SSF49879">
    <property type="entry name" value="SMAD/FHA domain"/>
    <property type="match status" value="1"/>
</dbReference>
<dbReference type="PROSITE" id="PS50067">
    <property type="entry name" value="KINESIN_MOTOR_2"/>
    <property type="match status" value="1"/>
</dbReference>
<evidence type="ECO:0000256" key="7">
    <source>
        <dbReference type="ARBA" id="ARBA00023054"/>
    </source>
</evidence>
<keyword evidence="16" id="KW-1185">Reference proteome</keyword>
<dbReference type="InterPro" id="IPR011993">
    <property type="entry name" value="PH-like_dom_sf"/>
</dbReference>
<comment type="caution">
    <text evidence="15">The sequence shown here is derived from an EMBL/GenBank/DDBJ whole genome shotgun (WGS) entry which is preliminary data.</text>
</comment>
<dbReference type="SUPFAM" id="SSF50729">
    <property type="entry name" value="PH domain-like"/>
    <property type="match status" value="1"/>
</dbReference>
<dbReference type="GO" id="GO:0005524">
    <property type="term" value="F:ATP binding"/>
    <property type="evidence" value="ECO:0007669"/>
    <property type="project" value="UniProtKB-UniRule"/>
</dbReference>
<keyword evidence="5 10" id="KW-0547">Nucleotide-binding</keyword>
<proteinExistence type="inferred from homology"/>
<dbReference type="InterPro" id="IPR001849">
    <property type="entry name" value="PH_domain"/>
</dbReference>
<feature type="compositionally biased region" description="Basic and acidic residues" evidence="12">
    <location>
        <begin position="1595"/>
        <end position="1606"/>
    </location>
</feature>
<keyword evidence="6 10" id="KW-0067">ATP-binding</keyword>
<sequence length="1942" mass="219969">MSSVKVAVRVRPFNKREIAACSECIIAMHGQTTSISRPGSKEAPKVFEFDHSYWSFTSPSDVLFADQRRVYEDLGVQALDHAIKGYNVCIFAYGQTGSGKSYTMMGKPGLDKEEGIIPRLCRELFTRLDKLRQAAKSDQSVQNIVEVSYIEIYCERVRDLLNPHSKSHLRVREHPILGPYVEDLSKCVVQSFGEISELIDVGNKARTVAATNMNETSSRSHAVFTMVVTQKINDIKADVATEKVSKISLVDLAGSERADSTGATDVRLKEGANINKSLTTLGKVIAALADMSSKKKKKADFIPYRDSVLTWLLRENLGGNSRTTMIAALSPADINYEETLSTLRYADRAKRIVCKAVINEDPNAKMIRELKSEVARLQQILSLERLGAAAPPRLLKDSETTTNGESVSPLHEEQTVTLEALRASEKLIAELNETMEDKLKRAEQLRKQREKELMDMGIAIRSDGGVTGVYTPKNTPHLVNLNEDPAMSECLIYYLKQGITRVGQLHSDSEVEIGLSGEFILKEHCKFYNKDGIVEFEPCKDAECYVNGAVITVKLELRPGARVILGKSHVFRFNNPAQGELGTAREKKAIPVDMSASVTEPIDWNYAISELLDKQGVDLRKEMEVRLLEMEEQFRREKEQSDRLFQEQRREYEDRIQCLQEQVDRQSMMSSNTQDDSALDYETTSECAWTEREFELAQWAFEKWRTHQFTSLRDQLWENTVYLKEANALSVELGKNIRFQFALLTDTPYSPLSLDLSQSRIQSPAVDNYSHYSCDHEHYIEHNECDDRHQTAEDRTPRPNRPVYTNTVDTTYVSSRGLSLFRSSGQEELPRSREEEGPRKRTVVAIEVQDLTTGAKHYLSLDRFKKRLIRMRQHYDAQTEFSSATKPETTAPCDDLSQTGRGSDDHTVLDEDADIRDPFQEQAPWFRLIGRSFVYLSNLYFGTTLIQRVAIVDAHSRVCGFIRVAIEPVSAKSNEVPKVSEEANITCITNDLQFDDKTYVQKCLPFFLNNCIRAMDTYEAIEQQSEVDGDQPEAADLIETDLVTPKPRLSKATGFDHLESNHFFSQATLTENQTTYELVLREQLGQTTDQIPKAIEPGKEFTFCVTVLQLYGVHPAFTDVFCQYHFLHRPDEIYCTEPMDNPKSGEPIGVYHTQVFKTSSTLAFVDYLRQQPMVFEVYGHQTEPNATDSPVSLAKYLSRRFRTLVPPTLPISSPVPPTRFGTVDLLNNSTLVRREDILVWFEILELDPNGEYIPVPVDRLDEAPCQGVFLIHQGLQRRLAITLIHEPYPTGTEQLLCGTPNLLFLDVHEVVVGRVRETPEWLDSDRNTRILSLSLLPARYFPQAGDDRVFFRFEAAWDSSLHASPLLNRVTPSGQRVYMTMSCYLDVDGCTRPVCLTKDLAMMVFPRESKLSVPRSLRSLWSSFCRVNELNRVTGVYDLQLRLLRHGQCSRPRSIMDSSQTYVRGEENLKGWRPRGDSLIIEHQWELGRLGRIEQVEKSRHLILLRDTLTLDGLINSRVELDKTVMTTRKQLRRKQGVKVYSRRTDTLKAFDEQSEDFGPREITNGKPKSTKMDTESDSGITGSATTEVTSTDGVEVKEPGKKQEEPIQLTDSRKFLSTHFDLEEHDPMSRSMFEMDEQALTQMSASSMSMKEYRERMMISRCLDVLLSTLPMQHSLTSGVIASQINDEVESTGSDSFLTGSSSQLNVPGESGQVIMSNPSYVSMDVSTGAASDQGTTQCGLEEPVTGIPRSATMESLRSHLHTDNPALHPKHVVQRLVGECDEVRVSPVISRKGYLLILEEKTAGWVRRWAVVRRPFLYLYADEKDLVERGLINLNTAHLEYDTNLAYASETELLNQMSHSRNQPSSSLVMKNGETLGSPTSLVSCRFNMFTLIAQHHTLLIQTCSEDGADVHDWLYAFNPLMAGEIRSRLGRSRRSRMDI</sequence>
<dbReference type="PANTHER" id="PTHR47117:SF10">
    <property type="entry name" value="KINESIN-LIKE PROTEIN KIF1B"/>
    <property type="match status" value="1"/>
</dbReference>
<dbReference type="EMBL" id="CANUEZ050000199">
    <property type="protein sequence ID" value="CAM0512183.1"/>
    <property type="molecule type" value="Genomic_DNA"/>
</dbReference>
<dbReference type="FunFam" id="3.40.850.10:FF:000004">
    <property type="entry name" value="Kinesin-like protein isoform 2"/>
    <property type="match status" value="1"/>
</dbReference>
<dbReference type="SUPFAM" id="SSF52540">
    <property type="entry name" value="P-loop containing nucleoside triphosphate hydrolases"/>
    <property type="match status" value="1"/>
</dbReference>
<evidence type="ECO:0000256" key="4">
    <source>
        <dbReference type="ARBA" id="ARBA00022701"/>
    </source>
</evidence>
<dbReference type="InterPro" id="IPR000253">
    <property type="entry name" value="FHA_dom"/>
</dbReference>
<feature type="compositionally biased region" description="Basic and acidic residues" evidence="12">
    <location>
        <begin position="828"/>
        <end position="839"/>
    </location>
</feature>
<dbReference type="SMART" id="SM00129">
    <property type="entry name" value="KISc"/>
    <property type="match status" value="1"/>
</dbReference>
<dbReference type="InterPro" id="IPR022140">
    <property type="entry name" value="Kinesin-like_KIF1-typ"/>
</dbReference>
<dbReference type="Pfam" id="PF12473">
    <property type="entry name" value="DUF3694"/>
    <property type="match status" value="1"/>
</dbReference>
<feature type="region of interest" description="Disordered" evidence="12">
    <location>
        <begin position="1554"/>
        <end position="1606"/>
    </location>
</feature>
<dbReference type="InterPro" id="IPR019821">
    <property type="entry name" value="Kinesin_motor_CS"/>
</dbReference>
<dbReference type="CDD" id="cd01365">
    <property type="entry name" value="KISc_KIF1A_KIF1B"/>
    <property type="match status" value="1"/>
</dbReference>
<dbReference type="InterPro" id="IPR022164">
    <property type="entry name" value="Kinesin-like"/>
</dbReference>
<feature type="binding site" evidence="10">
    <location>
        <begin position="94"/>
        <end position="101"/>
    </location>
    <ligand>
        <name>ATP</name>
        <dbReference type="ChEBI" id="CHEBI:30616"/>
    </ligand>
</feature>
<dbReference type="InterPro" id="IPR001752">
    <property type="entry name" value="Kinesin_motor_dom"/>
</dbReference>
<evidence type="ECO:0000256" key="5">
    <source>
        <dbReference type="ARBA" id="ARBA00022741"/>
    </source>
</evidence>
<feature type="compositionally biased region" description="Polar residues" evidence="12">
    <location>
        <begin position="1578"/>
        <end position="1593"/>
    </location>
</feature>
<dbReference type="GO" id="GO:0003774">
    <property type="term" value="F:cytoskeletal motor activity"/>
    <property type="evidence" value="ECO:0007669"/>
    <property type="project" value="UniProtKB-UniRule"/>
</dbReference>
<feature type="coiled-coil region" evidence="11">
    <location>
        <begin position="421"/>
        <end position="455"/>
    </location>
</feature>
<comment type="similarity">
    <text evidence="10">Belongs to the TRAFAC class myosin-kinesin ATPase superfamily. Kinesin family.</text>
</comment>
<evidence type="ECO:0000256" key="6">
    <source>
        <dbReference type="ARBA" id="ARBA00022840"/>
    </source>
</evidence>
<dbReference type="Gene3D" id="2.30.29.30">
    <property type="entry name" value="Pleckstrin-homology domain (PH domain)/Phosphotyrosine-binding domain (PTB)"/>
    <property type="match status" value="1"/>
</dbReference>
<keyword evidence="4" id="KW-0493">Microtubule</keyword>
<feature type="region of interest" description="Disordered" evidence="12">
    <location>
        <begin position="819"/>
        <end position="840"/>
    </location>
</feature>
<evidence type="ECO:0000313" key="16">
    <source>
        <dbReference type="Proteomes" id="UP001189180"/>
    </source>
</evidence>
<keyword evidence="7 11" id="KW-0175">Coiled coil</keyword>
<dbReference type="Gene3D" id="6.10.250.2520">
    <property type="match status" value="1"/>
</dbReference>
<gene>
    <name evidence="15" type="ORF">FHB240107_LOCUS6528</name>
</gene>
<dbReference type="Gene3D" id="3.40.850.10">
    <property type="entry name" value="Kinesin motor domain"/>
    <property type="match status" value="1"/>
</dbReference>
<comment type="subcellular location">
    <subcellularLocation>
        <location evidence="1">Cytoplasm</location>
        <location evidence="1">Cytoskeleton</location>
    </subcellularLocation>
</comment>
<keyword evidence="3" id="KW-0963">Cytoplasm</keyword>
<feature type="region of interest" description="Disordered" evidence="12">
    <location>
        <begin position="878"/>
        <end position="913"/>
    </location>
</feature>
<feature type="region of interest" description="Disordered" evidence="12">
    <location>
        <begin position="786"/>
        <end position="805"/>
    </location>
</feature>
<feature type="compositionally biased region" description="Basic and acidic residues" evidence="12">
    <location>
        <begin position="902"/>
        <end position="913"/>
    </location>
</feature>
<feature type="domain" description="PH" evidence="13">
    <location>
        <begin position="1790"/>
        <end position="1925"/>
    </location>
</feature>
<dbReference type="Pfam" id="PF00225">
    <property type="entry name" value="Kinesin"/>
    <property type="match status" value="1"/>
</dbReference>
<dbReference type="Pfam" id="PF00498">
    <property type="entry name" value="FHA"/>
    <property type="match status" value="1"/>
</dbReference>
<keyword evidence="9" id="KW-0206">Cytoskeleton</keyword>
<evidence type="ECO:0000313" key="15">
    <source>
        <dbReference type="EMBL" id="CAM0512183.1"/>
    </source>
</evidence>
<name>A0ABC9HFC7_FASHE</name>
<dbReference type="InterPro" id="IPR036961">
    <property type="entry name" value="Kinesin_motor_dom_sf"/>
</dbReference>
<dbReference type="PRINTS" id="PR00380">
    <property type="entry name" value="KINESINHEAVY"/>
</dbReference>
<reference evidence="15 16" key="1">
    <citation type="submission" date="2024-08" db="EMBL/GenBank/DDBJ databases">
        <authorList>
            <person name="Paterson S."/>
        </authorList>
    </citation>
    <scope>NUCLEOTIDE SEQUENCE [LARGE SCALE GENOMIC DNA]</scope>
</reference>
<dbReference type="Gene3D" id="2.60.200.20">
    <property type="match status" value="1"/>
</dbReference>